<dbReference type="Gene3D" id="3.30.60.140">
    <property type="match status" value="1"/>
</dbReference>
<evidence type="ECO:0000259" key="1">
    <source>
        <dbReference type="PROSITE" id="PS50042"/>
    </source>
</evidence>
<accession>A0A8A4TQ85</accession>
<dbReference type="PANTHER" id="PTHR37285">
    <property type="entry name" value="SPORE WALL MATURATION PROTEIN DIT1"/>
    <property type="match status" value="1"/>
</dbReference>
<dbReference type="PROSITE" id="PS50042">
    <property type="entry name" value="CNMP_BINDING_3"/>
    <property type="match status" value="2"/>
</dbReference>
<sequence>MTPETQQCLREAISSTLAFARAEPAPWSERIRDWREITLTSDEVLWHQNRPADMLGFLAEGTLERSVCGRVIERVSQGELLAEGSAFLTRGTYANTLRAKGPATVRMFDRTQLDHLLTHHETAHDALLEDILSVLAHRAVASGKRVARLAEGAQGKPERSAQAAGPGDMAPQAEALFTSYAAPLALRQLPPLAEAGDRQVEAISRVMRSHTLQEGETLFLEGDTHRSVFLLANGRLRLLRNVGSHKAFPVTTLGTGALFGMLGLLLGTPRNASVVAEGPCWLLEMDLAAYRSLTGDIGRLWRKTLLTALNQVIEQSNRNVARLEARRLDRIRRQFATPDAMRVIAPTLTPPRQAPDPGIRTKAEQILRVLTPHRRLLPGHHHCRRDMCPDCMAPHLDRVMQFVANNHPIHFVLPAFPAKSPNTASKVLGKLPDMAEEQALRRLQWVCEHIGKIYEPGAQITICSDGRVFSDLVMADDEEVSAYRRGIDHLIARLGTNRLNTLHHEDLFKESSFEEMRDHLAVHYAESLETLKARTHSVDQDRSLFQGIHRLLFEDTVAMFPERNRTGVRRECAERACQLMVRSNAWTRLVGECFPHAIHLSIYPQHPHADRVGILLGHAEDCWLTPWHATAVKIGDAFRLMKRSQAEAMGAVLVEVDGRPNHFRLEHTHHPDARGA</sequence>
<dbReference type="Proteomes" id="UP000663929">
    <property type="component" value="Chromosome"/>
</dbReference>
<evidence type="ECO:0000313" key="2">
    <source>
        <dbReference type="EMBL" id="QTD51703.1"/>
    </source>
</evidence>
<evidence type="ECO:0000313" key="3">
    <source>
        <dbReference type="Proteomes" id="UP000663929"/>
    </source>
</evidence>
<name>A0A8A4TQ85_SULCO</name>
<dbReference type="Pfam" id="PF00027">
    <property type="entry name" value="cNMP_binding"/>
    <property type="match status" value="2"/>
</dbReference>
<dbReference type="InterPro" id="IPR000595">
    <property type="entry name" value="cNMP-bd_dom"/>
</dbReference>
<dbReference type="AlphaFoldDB" id="A0A8A4TQ85"/>
<dbReference type="PANTHER" id="PTHR37285:SF5">
    <property type="entry name" value="SPORE WALL MATURATION PROTEIN DIT1"/>
    <property type="match status" value="1"/>
</dbReference>
<dbReference type="RefSeq" id="WP_237381829.1">
    <property type="nucleotide sequence ID" value="NZ_CP071793.1"/>
</dbReference>
<dbReference type="Gene3D" id="2.60.120.10">
    <property type="entry name" value="Jelly Rolls"/>
    <property type="match status" value="2"/>
</dbReference>
<keyword evidence="3" id="KW-1185">Reference proteome</keyword>
<dbReference type="Pfam" id="PF05141">
    <property type="entry name" value="DIT1_PvcA"/>
    <property type="match status" value="1"/>
</dbReference>
<dbReference type="CDD" id="cd00038">
    <property type="entry name" value="CAP_ED"/>
    <property type="match status" value="2"/>
</dbReference>
<dbReference type="InterPro" id="IPR018490">
    <property type="entry name" value="cNMP-bd_dom_sf"/>
</dbReference>
<dbReference type="SUPFAM" id="SSF51206">
    <property type="entry name" value="cAMP-binding domain-like"/>
    <property type="match status" value="2"/>
</dbReference>
<gene>
    <name evidence="2" type="ORF">J3U87_04465</name>
</gene>
<feature type="domain" description="Cyclic nucleotide-binding" evidence="1">
    <location>
        <begin position="18"/>
        <end position="134"/>
    </location>
</feature>
<dbReference type="KEGG" id="scor:J3U87_04465"/>
<feature type="domain" description="Cyclic nucleotide-binding" evidence="1">
    <location>
        <begin position="191"/>
        <end position="311"/>
    </location>
</feature>
<reference evidence="2" key="1">
    <citation type="submission" date="2021-03" db="EMBL/GenBank/DDBJ databases">
        <title>Acanthopleuribacteraceae sp. M133.</title>
        <authorList>
            <person name="Wang G."/>
        </authorList>
    </citation>
    <scope>NUCLEOTIDE SEQUENCE</scope>
    <source>
        <strain evidence="2">M133</strain>
    </source>
</reference>
<dbReference type="EMBL" id="CP071793">
    <property type="protein sequence ID" value="QTD51703.1"/>
    <property type="molecule type" value="Genomic_DNA"/>
</dbReference>
<dbReference type="InterPro" id="IPR007817">
    <property type="entry name" value="Isocyanide_synthase_DIT1"/>
</dbReference>
<dbReference type="SMART" id="SM00100">
    <property type="entry name" value="cNMP"/>
    <property type="match status" value="2"/>
</dbReference>
<protein>
    <submittedName>
        <fullName evidence="2">L-tyrosine/L-tryptophan isonitrile synthase family protein</fullName>
    </submittedName>
</protein>
<proteinExistence type="predicted"/>
<organism evidence="2 3">
    <name type="scientific">Sulfidibacter corallicola</name>
    <dbReference type="NCBI Taxonomy" id="2818388"/>
    <lineage>
        <taxon>Bacteria</taxon>
        <taxon>Pseudomonadati</taxon>
        <taxon>Acidobacteriota</taxon>
        <taxon>Holophagae</taxon>
        <taxon>Acanthopleuribacterales</taxon>
        <taxon>Acanthopleuribacteraceae</taxon>
        <taxon>Sulfidibacter</taxon>
    </lineage>
</organism>
<dbReference type="InterPro" id="IPR014710">
    <property type="entry name" value="RmlC-like_jellyroll"/>
</dbReference>